<feature type="compositionally biased region" description="Low complexity" evidence="1">
    <location>
        <begin position="107"/>
        <end position="118"/>
    </location>
</feature>
<feature type="region of interest" description="Disordered" evidence="1">
    <location>
        <begin position="107"/>
        <end position="155"/>
    </location>
</feature>
<dbReference type="EMBL" id="AY129339">
    <property type="protein sequence ID" value="AAN02069.1"/>
    <property type="molecule type" value="Genomic_DNA"/>
</dbReference>
<dbReference type="Proteomes" id="UP000000731">
    <property type="component" value="Segment"/>
</dbReference>
<feature type="compositionally biased region" description="Basic residues" evidence="1">
    <location>
        <begin position="1"/>
        <end position="16"/>
    </location>
</feature>
<reference evidence="2 3" key="1">
    <citation type="journal article" date="2003" name="Cell">
        <title>Origins of highly mosaic mycobacteriophage genomes.</title>
        <authorList>
            <person name="Pedulla M.L."/>
            <person name="Ford M.E."/>
            <person name="Houtz J.M."/>
            <person name="Karthikeyan T."/>
            <person name="Wadsworth C."/>
            <person name="Lewis J.A."/>
            <person name="Jacobs-Sera D."/>
            <person name="Falbo J."/>
            <person name="Gross J."/>
            <person name="Pannunzio N.R."/>
            <person name="Brucker W."/>
            <person name="Kumar V."/>
            <person name="Kandasamy J."/>
            <person name="Keenan L."/>
            <person name="Bardarov S."/>
            <person name="Kriakov J."/>
            <person name="Lawrence J.G."/>
            <person name="Jacobs W.R. Jr."/>
            <person name="Hendrix R.W."/>
            <person name="Hatfull G.F."/>
        </authorList>
    </citation>
    <scope>NUCLEOTIDE SEQUENCE</scope>
</reference>
<feature type="compositionally biased region" description="Basic residues" evidence="1">
    <location>
        <begin position="143"/>
        <end position="155"/>
    </location>
</feature>
<evidence type="ECO:0000313" key="3">
    <source>
        <dbReference type="Proteomes" id="UP000000731"/>
    </source>
</evidence>
<evidence type="ECO:0000256" key="1">
    <source>
        <dbReference type="SAM" id="MobiDB-lite"/>
    </source>
</evidence>
<evidence type="ECO:0000313" key="2">
    <source>
        <dbReference type="EMBL" id="AAN02069.1"/>
    </source>
</evidence>
<dbReference type="RefSeq" id="NP_818553.1">
    <property type="nucleotide sequence ID" value="NC_004689.1"/>
</dbReference>
<protein>
    <submittedName>
        <fullName evidence="2">Uncharacterized protein</fullName>
    </submittedName>
</protein>
<dbReference type="KEGG" id="vg:1260229"/>
<keyword evidence="3" id="KW-1185">Reference proteome</keyword>
<gene>
    <name evidence="2" type="primary">15</name>
    <name evidence="2" type="ORF">PBI_BARNYARD_15</name>
</gene>
<organism evidence="2 3">
    <name type="scientific">Mycobacterium phage Barnyard</name>
    <dbReference type="NCBI Taxonomy" id="205880"/>
    <lineage>
        <taxon>Viruses</taxon>
        <taxon>Duplodnaviria</taxon>
        <taxon>Heunggongvirae</taxon>
        <taxon>Uroviricota</taxon>
        <taxon>Caudoviricetes</taxon>
        <taxon>Barnyardvirus</taxon>
        <taxon>Barnyardvirus barnyard</taxon>
    </lineage>
</organism>
<proteinExistence type="predicted"/>
<accession>Q856F7</accession>
<name>Q856F7_9CAUD</name>
<feature type="region of interest" description="Disordered" evidence="1">
    <location>
        <begin position="1"/>
        <end position="37"/>
    </location>
</feature>
<sequence>MMARSHKMTPARKAALRKAQLVSARKRRRRTVKNEVKRAGRQTLSAARAGGSVATRKAVKRFNSPANRARRRKALKVAAVGAGVGTAAVLGAKAAPMGRQLYASRNVSRGPRRVSSSRQPLRTPRAVTGTRTRALTMGPKGKSTMRSRRYRERKRQERVRRVVGSEMHKKGLRTASEIRASRNRKYFDSVLGTGTYTL</sequence>